<evidence type="ECO:0000313" key="1">
    <source>
        <dbReference type="EMBL" id="QJA92560.1"/>
    </source>
</evidence>
<protein>
    <recommendedName>
        <fullName evidence="2">Glycosyltransferase</fullName>
    </recommendedName>
</protein>
<reference evidence="1" key="1">
    <citation type="submission" date="2020-03" db="EMBL/GenBank/DDBJ databases">
        <title>The deep terrestrial virosphere.</title>
        <authorList>
            <person name="Holmfeldt K."/>
            <person name="Nilsson E."/>
            <person name="Simone D."/>
            <person name="Lopez-Fernandez M."/>
            <person name="Wu X."/>
            <person name="de Brujin I."/>
            <person name="Lundin D."/>
            <person name="Andersson A."/>
            <person name="Bertilsson S."/>
            <person name="Dopson M."/>
        </authorList>
    </citation>
    <scope>NUCLEOTIDE SEQUENCE</scope>
    <source>
        <strain evidence="1">MM415B04582</strain>
    </source>
</reference>
<sequence>MKLSFYDPGPPPKNDYLTIMYFKELIKFCADNNIPVESIPDLDVRKSTVILNSHWLTAGAITKLKENGNTIISFDINDNTGFTGVIPDDEIMGIDLIFKVAGIQKTTDSYEFMVDDDLNYYREKQPFLGGNHAKYFEVVNSGKVRPLPHVVWNPVIVEKVAWADRKRLALVRGGHHYQRVHLLFQLLSKRLADHSSMFPGSMYVHQYCDGCKQAFKDHGGIKYSNLTDTPCRMKNWVGGFTGNGTWNNQCIPRYLDLAKKFQDRHGGLDFDMVEKAFDGRFANNWLNSILSRYVFYADVKWIFSIYAPPRFWEGAGARTVNLLPERLNDQEQFPKIEDGVHYLTYREDFSNIQEVMETFTEERFEYITNNCFELYDKWIRPVRYKSSESLLQYIVHEIRGLNESAF</sequence>
<dbReference type="AlphaFoldDB" id="A0A6M3LCW7"/>
<accession>A0A6M3LCW7</accession>
<dbReference type="EMBL" id="MT143077">
    <property type="protein sequence ID" value="QJA92560.1"/>
    <property type="molecule type" value="Genomic_DNA"/>
</dbReference>
<name>A0A6M3LCW7_9ZZZZ</name>
<gene>
    <name evidence="1" type="ORF">MM415B04582_0002</name>
</gene>
<proteinExistence type="predicted"/>
<evidence type="ECO:0008006" key="2">
    <source>
        <dbReference type="Google" id="ProtNLM"/>
    </source>
</evidence>
<organism evidence="1">
    <name type="scientific">viral metagenome</name>
    <dbReference type="NCBI Taxonomy" id="1070528"/>
    <lineage>
        <taxon>unclassified sequences</taxon>
        <taxon>metagenomes</taxon>
        <taxon>organismal metagenomes</taxon>
    </lineage>
</organism>